<accession>A0A1G8XAK9</accession>
<dbReference type="SUPFAM" id="SSF55729">
    <property type="entry name" value="Acyl-CoA N-acyltransferases (Nat)"/>
    <property type="match status" value="1"/>
</dbReference>
<evidence type="ECO:0000259" key="1">
    <source>
        <dbReference type="PROSITE" id="PS51186"/>
    </source>
</evidence>
<dbReference type="AlphaFoldDB" id="A0A1G8XAK9"/>
<keyword evidence="2" id="KW-0687">Ribonucleoprotein</keyword>
<proteinExistence type="predicted"/>
<dbReference type="Proteomes" id="UP000199213">
    <property type="component" value="Unassembled WGS sequence"/>
</dbReference>
<gene>
    <name evidence="2" type="ORF">SAMN04487820_102475</name>
</gene>
<dbReference type="CDD" id="cd04301">
    <property type="entry name" value="NAT_SF"/>
    <property type="match status" value="1"/>
</dbReference>
<evidence type="ECO:0000313" key="2">
    <source>
        <dbReference type="EMBL" id="SDJ87521.1"/>
    </source>
</evidence>
<protein>
    <submittedName>
        <fullName evidence="2">Ribosomal protein S18 acetylase RimI</fullName>
    </submittedName>
</protein>
<dbReference type="GO" id="GO:0016747">
    <property type="term" value="F:acyltransferase activity, transferring groups other than amino-acyl groups"/>
    <property type="evidence" value="ECO:0007669"/>
    <property type="project" value="InterPro"/>
</dbReference>
<keyword evidence="2" id="KW-0689">Ribosomal protein</keyword>
<sequence>MLPEKEPAVTISAMTSIAEVRPIENRDVPEILELGNEIFDVSVFPYSVWSLGAIAKHLDQQPEACHVAEVGSRKVGFVLASMPFFDQKYWGHVEWIGLRRDFRGKALATKLADATIRALYHAGATRVVGDISTSNRESKLLARSMGFTELTTMTLFAAPSLDWIKSVAPEEEFATSDA</sequence>
<dbReference type="Gene3D" id="3.40.630.30">
    <property type="match status" value="1"/>
</dbReference>
<dbReference type="InterPro" id="IPR016181">
    <property type="entry name" value="Acyl_CoA_acyltransferase"/>
</dbReference>
<evidence type="ECO:0000313" key="3">
    <source>
        <dbReference type="Proteomes" id="UP000199213"/>
    </source>
</evidence>
<dbReference type="InterPro" id="IPR000182">
    <property type="entry name" value="GNAT_dom"/>
</dbReference>
<dbReference type="PROSITE" id="PS51186">
    <property type="entry name" value="GNAT"/>
    <property type="match status" value="1"/>
</dbReference>
<reference evidence="3" key="1">
    <citation type="submission" date="2016-10" db="EMBL/GenBank/DDBJ databases">
        <authorList>
            <person name="Varghese N."/>
            <person name="Submissions S."/>
        </authorList>
    </citation>
    <scope>NUCLEOTIDE SEQUENCE [LARGE SCALE GENOMIC DNA]</scope>
    <source>
        <strain evidence="3">DSM 45460</strain>
    </source>
</reference>
<feature type="domain" description="N-acetyltransferase" evidence="1">
    <location>
        <begin position="18"/>
        <end position="168"/>
    </location>
</feature>
<organism evidence="2 3">
    <name type="scientific">Actinopolyspora mzabensis</name>
    <dbReference type="NCBI Taxonomy" id="995066"/>
    <lineage>
        <taxon>Bacteria</taxon>
        <taxon>Bacillati</taxon>
        <taxon>Actinomycetota</taxon>
        <taxon>Actinomycetes</taxon>
        <taxon>Actinopolysporales</taxon>
        <taxon>Actinopolysporaceae</taxon>
        <taxon>Actinopolyspora</taxon>
    </lineage>
</organism>
<keyword evidence="3" id="KW-1185">Reference proteome</keyword>
<dbReference type="EMBL" id="FNFM01000002">
    <property type="protein sequence ID" value="SDJ87521.1"/>
    <property type="molecule type" value="Genomic_DNA"/>
</dbReference>
<dbReference type="GO" id="GO:0005840">
    <property type="term" value="C:ribosome"/>
    <property type="evidence" value="ECO:0007669"/>
    <property type="project" value="UniProtKB-KW"/>
</dbReference>
<name>A0A1G8XAK9_ACTMZ</name>
<dbReference type="Pfam" id="PF00583">
    <property type="entry name" value="Acetyltransf_1"/>
    <property type="match status" value="1"/>
</dbReference>